<name>A0A0V0HLA6_SOLCH</name>
<dbReference type="EMBL" id="GEDG01018095">
    <property type="protein sequence ID" value="JAP21085.1"/>
    <property type="molecule type" value="Transcribed_RNA"/>
</dbReference>
<accession>A0A0V0HLA6</accession>
<organism evidence="1">
    <name type="scientific">Solanum chacoense</name>
    <name type="common">Chaco potato</name>
    <dbReference type="NCBI Taxonomy" id="4108"/>
    <lineage>
        <taxon>Eukaryota</taxon>
        <taxon>Viridiplantae</taxon>
        <taxon>Streptophyta</taxon>
        <taxon>Embryophyta</taxon>
        <taxon>Tracheophyta</taxon>
        <taxon>Spermatophyta</taxon>
        <taxon>Magnoliopsida</taxon>
        <taxon>eudicotyledons</taxon>
        <taxon>Gunneridae</taxon>
        <taxon>Pentapetalae</taxon>
        <taxon>asterids</taxon>
        <taxon>lamiids</taxon>
        <taxon>Solanales</taxon>
        <taxon>Solanaceae</taxon>
        <taxon>Solanoideae</taxon>
        <taxon>Solaneae</taxon>
        <taxon>Solanum</taxon>
    </lineage>
</organism>
<evidence type="ECO:0000313" key="1">
    <source>
        <dbReference type="EMBL" id="JAP21085.1"/>
    </source>
</evidence>
<sequence length="61" mass="7200">MNINASNTTLISIVNVRPSKYFMIKINNGEETIKKKRMPLIHIIFNIEMAWFIRSLRFKSS</sequence>
<proteinExistence type="predicted"/>
<protein>
    <submittedName>
        <fullName evidence="1">Putative ovule protein</fullName>
    </submittedName>
</protein>
<dbReference type="AlphaFoldDB" id="A0A0V0HLA6"/>
<reference evidence="1" key="1">
    <citation type="submission" date="2015-12" db="EMBL/GenBank/DDBJ databases">
        <title>Gene expression during late stages of embryo sac development: a critical building block for successful pollen-pistil interactions.</title>
        <authorList>
            <person name="Liu Y."/>
            <person name="Joly V."/>
            <person name="Sabar M."/>
            <person name="Matton D.P."/>
        </authorList>
    </citation>
    <scope>NUCLEOTIDE SEQUENCE</scope>
</reference>